<protein>
    <recommendedName>
        <fullName evidence="3">Beta-propeller repeat protein</fullName>
    </recommendedName>
</protein>
<sequence length="521" mass="58881">MNRFYIILFLFLFQTCSPNSDKDSLLVLFLKGDNHLPHVNESITSLDEKNPAGIQENSIRMPWEWTLTSGNSSTKSIKRPKVVIDLDYIYVVADYDTTHVDKQSNKILVTNSLILKKYDPDKNLIWTKMIGVPGTVLRVIAMKGNDEQLYITGTTNGFFESKRISEYEDTFVAAVDKKSGNLLWKKQIGNAENYSFTPTAILSDNASLFIAGTTNKNLNKGFDPETPFISKQSLFLMKINTKDKNRVWLKQTSIVHADVIPTDLALDTFSDNSEKNQPPITRKHIYLLGTAKDADVDREKNTLGPENQNVYSLFILKYDANNGSEYFVSQLGGKSPQVYIGNSIAVERRYHPRRLNLYVVGNSNVNNSTQEVKKGYYGILANFNITDNGIINSVMVTNFGSAQLGKITNIRAINIDHTRQAVYIAGETNEDLIDKNTRPTGEKEIFVSKISTEKIGLQNLNHQKNWIWLHQFGSLNSMIFNPTIDSNFQNLYLCGSGSGSLNQIPFQGELDQFLIKFDLFR</sequence>
<dbReference type="Gene3D" id="2.130.10.10">
    <property type="entry name" value="YVTN repeat-like/Quinoprotein amine dehydrogenase"/>
    <property type="match status" value="1"/>
</dbReference>
<dbReference type="InterPro" id="IPR011047">
    <property type="entry name" value="Quinoprotein_ADH-like_sf"/>
</dbReference>
<dbReference type="InterPro" id="IPR015943">
    <property type="entry name" value="WD40/YVTN_repeat-like_dom_sf"/>
</dbReference>
<dbReference type="RefSeq" id="WP_243815885.1">
    <property type="nucleotide sequence ID" value="NZ_CP091957.1"/>
</dbReference>
<name>A0AAE9GF41_9LEPT</name>
<dbReference type="InterPro" id="IPR052918">
    <property type="entry name" value="Motility_Chemotaxis_Reg"/>
</dbReference>
<dbReference type="PANTHER" id="PTHR35580:SF1">
    <property type="entry name" value="PHYTASE-LIKE DOMAIN-CONTAINING PROTEIN"/>
    <property type="match status" value="1"/>
</dbReference>
<organism evidence="1 2">
    <name type="scientific">Leptospira noguchii</name>
    <dbReference type="NCBI Taxonomy" id="28182"/>
    <lineage>
        <taxon>Bacteria</taxon>
        <taxon>Pseudomonadati</taxon>
        <taxon>Spirochaetota</taxon>
        <taxon>Spirochaetia</taxon>
        <taxon>Leptospirales</taxon>
        <taxon>Leptospiraceae</taxon>
        <taxon>Leptospira</taxon>
    </lineage>
</organism>
<proteinExistence type="predicted"/>
<dbReference type="PANTHER" id="PTHR35580">
    <property type="entry name" value="CELL SURFACE GLYCOPROTEIN (S-LAYER PROTEIN)-LIKE PROTEIN"/>
    <property type="match status" value="1"/>
</dbReference>
<gene>
    <name evidence="1" type="ORF">MAL03_06825</name>
</gene>
<dbReference type="SUPFAM" id="SSF50998">
    <property type="entry name" value="Quinoprotein alcohol dehydrogenase-like"/>
    <property type="match status" value="1"/>
</dbReference>
<evidence type="ECO:0000313" key="2">
    <source>
        <dbReference type="Proteomes" id="UP000829829"/>
    </source>
</evidence>
<accession>A0AAE9GF41</accession>
<evidence type="ECO:0008006" key="3">
    <source>
        <dbReference type="Google" id="ProtNLM"/>
    </source>
</evidence>
<dbReference type="Proteomes" id="UP000829829">
    <property type="component" value="Chromosome 1"/>
</dbReference>
<dbReference type="AlphaFoldDB" id="A0AAE9GF41"/>
<evidence type="ECO:0000313" key="1">
    <source>
        <dbReference type="EMBL" id="UOG57830.1"/>
    </source>
</evidence>
<reference evidence="1" key="1">
    <citation type="submission" date="2022-02" db="EMBL/GenBank/DDBJ databases">
        <title>The genetically variable rfb locus in Leptospira is a mobile cassette and a molecular signature of serovar identity.</title>
        <authorList>
            <person name="Nieves C."/>
            <person name="Vincent A.T."/>
            <person name="Zarantonelli L."/>
            <person name="Picardeau M."/>
            <person name="Veyrier F.J."/>
            <person name="Buschiazzo A."/>
        </authorList>
    </citation>
    <scope>NUCLEOTIDE SEQUENCE</scope>
    <source>
        <strain evidence="1">IP1512017</strain>
    </source>
</reference>
<dbReference type="EMBL" id="CP091957">
    <property type="protein sequence ID" value="UOG57830.1"/>
    <property type="molecule type" value="Genomic_DNA"/>
</dbReference>